<comment type="caution">
    <text evidence="2">The sequence shown here is derived from an EMBL/GenBank/DDBJ whole genome shotgun (WGS) entry which is preliminary data.</text>
</comment>
<proteinExistence type="predicted"/>
<sequence>MGRKKYKRLQQEAMLQPIAKLMLGAALPGLMVMLGAWIWLIALQMGLVKTLLTTMIVLGLLLVFVLWTGKIIKYKSKRKRSLTLTGKLAAMIPEEYRAYINEIRYRLLVKQKCPKWWVKVVTIKCLLEVFWGTIRVRVENIWLSINRRS</sequence>
<keyword evidence="1" id="KW-0812">Transmembrane</keyword>
<organism evidence="2">
    <name type="scientific">Symploca sp. SIO1C4</name>
    <dbReference type="NCBI Taxonomy" id="2607765"/>
    <lineage>
        <taxon>Bacteria</taxon>
        <taxon>Bacillati</taxon>
        <taxon>Cyanobacteriota</taxon>
        <taxon>Cyanophyceae</taxon>
        <taxon>Coleofasciculales</taxon>
        <taxon>Coleofasciculaceae</taxon>
        <taxon>Symploca</taxon>
    </lineage>
</organism>
<reference evidence="2" key="1">
    <citation type="submission" date="2019-11" db="EMBL/GenBank/DDBJ databases">
        <title>Genomic insights into an expanded diversity of filamentous marine cyanobacteria reveals the extraordinary biosynthetic potential of Moorea and Okeania.</title>
        <authorList>
            <person name="Ferreira Leao T."/>
            <person name="Wang M."/>
            <person name="Moss N."/>
            <person name="Da Silva R."/>
            <person name="Sanders J."/>
            <person name="Nurk S."/>
            <person name="Gurevich A."/>
            <person name="Humphrey G."/>
            <person name="Reher R."/>
            <person name="Zhu Q."/>
            <person name="Belda-Ferre P."/>
            <person name="Glukhov E."/>
            <person name="Rex R."/>
            <person name="Dorrestein P.C."/>
            <person name="Knight R."/>
            <person name="Pevzner P."/>
            <person name="Gerwick W.H."/>
            <person name="Gerwick L."/>
        </authorList>
    </citation>
    <scope>NUCLEOTIDE SEQUENCE</scope>
    <source>
        <strain evidence="2">SIO1C4</strain>
    </source>
</reference>
<feature type="transmembrane region" description="Helical" evidence="1">
    <location>
        <begin position="21"/>
        <end position="45"/>
    </location>
</feature>
<name>A0A6B3NFA5_9CYAN</name>
<evidence type="ECO:0000256" key="1">
    <source>
        <dbReference type="SAM" id="Phobius"/>
    </source>
</evidence>
<keyword evidence="1" id="KW-0472">Membrane</keyword>
<protein>
    <submittedName>
        <fullName evidence="2">Uncharacterized protein</fullName>
    </submittedName>
</protein>
<keyword evidence="1" id="KW-1133">Transmembrane helix</keyword>
<feature type="transmembrane region" description="Helical" evidence="1">
    <location>
        <begin position="51"/>
        <end position="72"/>
    </location>
</feature>
<accession>A0A6B3NFA5</accession>
<gene>
    <name evidence="2" type="ORF">F6J89_22425</name>
</gene>
<evidence type="ECO:0000313" key="2">
    <source>
        <dbReference type="EMBL" id="NER30303.1"/>
    </source>
</evidence>
<dbReference type="AlphaFoldDB" id="A0A6B3NFA5"/>
<dbReference type="EMBL" id="JAAHFQ010000525">
    <property type="protein sequence ID" value="NER30303.1"/>
    <property type="molecule type" value="Genomic_DNA"/>
</dbReference>